<dbReference type="Pfam" id="PF05879">
    <property type="entry name" value="RHD3_GTPase"/>
    <property type="match status" value="1"/>
</dbReference>
<evidence type="ECO:0000256" key="6">
    <source>
        <dbReference type="ARBA" id="ARBA00023054"/>
    </source>
</evidence>
<dbReference type="InterPro" id="IPR046758">
    <property type="entry name" value="Sey1/RHD3-like_3HB"/>
</dbReference>
<dbReference type="STRING" id="218851.A0A2G5D3R9"/>
<dbReference type="FunFam" id="3.40.50.300:FF:002271">
    <property type="entry name" value="Protein ROOT HAIR DEFECTIVE 3 homolog"/>
    <property type="match status" value="1"/>
</dbReference>
<accession>A0A2G5D3R9</accession>
<proteinExistence type="inferred from homology"/>
<keyword evidence="3" id="KW-0378">Hydrolase</keyword>
<keyword evidence="13" id="KW-1185">Reference proteome</keyword>
<keyword evidence="5" id="KW-1133">Transmembrane helix</keyword>
<keyword evidence="4" id="KW-0256">Endoplasmic reticulum</keyword>
<gene>
    <name evidence="12" type="ORF">AQUCO_02800068v1</name>
</gene>
<name>A0A2G5D3R9_AQUCA</name>
<dbReference type="GO" id="GO:0003924">
    <property type="term" value="F:GTPase activity"/>
    <property type="evidence" value="ECO:0007669"/>
    <property type="project" value="TreeGrafter"/>
</dbReference>
<dbReference type="OrthoDB" id="1597724at2759"/>
<dbReference type="InterPro" id="IPR008803">
    <property type="entry name" value="RHD3/Sey1"/>
</dbReference>
<dbReference type="PANTHER" id="PTHR45923:SF2">
    <property type="entry name" value="PROTEIN SEY1"/>
    <property type="match status" value="1"/>
</dbReference>
<dbReference type="InterPro" id="IPR030386">
    <property type="entry name" value="G_GB1_RHD3_dom"/>
</dbReference>
<protein>
    <recommendedName>
        <fullName evidence="11">GB1/RHD3-type G domain-containing protein</fullName>
    </recommendedName>
</protein>
<dbReference type="InterPro" id="IPR027417">
    <property type="entry name" value="P-loop_NTPase"/>
</dbReference>
<keyword evidence="8" id="KW-0472">Membrane</keyword>
<evidence type="ECO:0000256" key="4">
    <source>
        <dbReference type="ARBA" id="ARBA00022824"/>
    </source>
</evidence>
<dbReference type="CDD" id="cd01851">
    <property type="entry name" value="GBP"/>
    <property type="match status" value="1"/>
</dbReference>
<comment type="similarity">
    <text evidence="9">Belongs to the TRAFAC class dynamin-like GTPase superfamily. GB1/RHD3 GTPase family.</text>
</comment>
<evidence type="ECO:0000256" key="3">
    <source>
        <dbReference type="ARBA" id="ARBA00022801"/>
    </source>
</evidence>
<keyword evidence="7" id="KW-0342">GTP-binding</keyword>
<dbReference type="SUPFAM" id="SSF52540">
    <property type="entry name" value="P-loop containing nucleoside triphosphate hydrolases"/>
    <property type="match status" value="1"/>
</dbReference>
<dbReference type="GO" id="GO:0005783">
    <property type="term" value="C:endoplasmic reticulum"/>
    <property type="evidence" value="ECO:0007669"/>
    <property type="project" value="TreeGrafter"/>
</dbReference>
<evidence type="ECO:0000256" key="10">
    <source>
        <dbReference type="SAM" id="Coils"/>
    </source>
</evidence>
<evidence type="ECO:0000256" key="8">
    <source>
        <dbReference type="ARBA" id="ARBA00023136"/>
    </source>
</evidence>
<dbReference type="PANTHER" id="PTHR45923">
    <property type="entry name" value="PROTEIN SEY1"/>
    <property type="match status" value="1"/>
</dbReference>
<dbReference type="InParanoid" id="A0A2G5D3R9"/>
<dbReference type="GO" id="GO:0016320">
    <property type="term" value="P:endoplasmic reticulum membrane fusion"/>
    <property type="evidence" value="ECO:0007669"/>
    <property type="project" value="TreeGrafter"/>
</dbReference>
<reference evidence="12 13" key="1">
    <citation type="submission" date="2017-09" db="EMBL/GenBank/DDBJ databases">
        <title>WGS assembly of Aquilegia coerulea Goldsmith.</title>
        <authorList>
            <person name="Hodges S."/>
            <person name="Kramer E."/>
            <person name="Nordborg M."/>
            <person name="Tomkins J."/>
            <person name="Borevitz J."/>
            <person name="Derieg N."/>
            <person name="Yan J."/>
            <person name="Mihaltcheva S."/>
            <person name="Hayes R.D."/>
            <person name="Rokhsar D."/>
        </authorList>
    </citation>
    <scope>NUCLEOTIDE SEQUENCE [LARGE SCALE GENOMIC DNA]</scope>
    <source>
        <strain evidence="13">cv. Goldsmith</strain>
    </source>
</reference>
<dbReference type="GO" id="GO:0005525">
    <property type="term" value="F:GTP binding"/>
    <property type="evidence" value="ECO:0007669"/>
    <property type="project" value="UniProtKB-KW"/>
</dbReference>
<feature type="domain" description="GB1/RHD3-type G" evidence="11">
    <location>
        <begin position="31"/>
        <end position="252"/>
    </location>
</feature>
<evidence type="ECO:0000256" key="2">
    <source>
        <dbReference type="ARBA" id="ARBA00022741"/>
    </source>
</evidence>
<dbReference type="PROSITE" id="PS51715">
    <property type="entry name" value="G_GB1_RHD3"/>
    <property type="match status" value="1"/>
</dbReference>
<evidence type="ECO:0000256" key="7">
    <source>
        <dbReference type="ARBA" id="ARBA00023134"/>
    </source>
</evidence>
<organism evidence="12 13">
    <name type="scientific">Aquilegia coerulea</name>
    <name type="common">Rocky mountain columbine</name>
    <dbReference type="NCBI Taxonomy" id="218851"/>
    <lineage>
        <taxon>Eukaryota</taxon>
        <taxon>Viridiplantae</taxon>
        <taxon>Streptophyta</taxon>
        <taxon>Embryophyta</taxon>
        <taxon>Tracheophyta</taxon>
        <taxon>Spermatophyta</taxon>
        <taxon>Magnoliopsida</taxon>
        <taxon>Ranunculales</taxon>
        <taxon>Ranunculaceae</taxon>
        <taxon>Thalictroideae</taxon>
        <taxon>Aquilegia</taxon>
    </lineage>
</organism>
<evidence type="ECO:0000256" key="9">
    <source>
        <dbReference type="PROSITE-ProRule" id="PRU01052"/>
    </source>
</evidence>
<sequence length="717" mass="79634">MAGKLLIQLIDEDGRFNVTGMQDFANLGEHGISYGVVSIFGPQSSGKSTLLNNLFETKFKEMDASIGRSQTTKGIWLAKHAGINKSCILVIDLEGSDGKERGEDDVCLEKQSALFALAVSDIVLINMWCNDIGRHQAGSRPLLKTIFQVMMRLFQPRRITLLFVIRDKSATPLDKLTALIRTDIREIFDSVIKPEAHKKTALTEFFNVEVIALSNYEDKKELFKDEVVSLKQRYIDSIASGVHSEGRRDRVPASAFSLSAQEIWKVIKENKDLNLASNKILVARARCEDISNESFAHLVGNEDWHQLQEAVQSGPVKGFGKKIKPIISKCLSEYDAEAVYFDEGIRTEKRQLLEAKVLQFITPAYQNILAQLHSGALDNFKKAFHEALNQGKQFVVAARDCSKYVMSVFGEGCSDAAIENSNYDSSQVLDRLGNDIGAYVASEITSFNEAKLDMALSAPVKALLDEAGDNTWPTIRNMLREQTKSASSRIVTDISCLDVDQKTIDQILSDIERYARSVVEAKATEASKEVLSRMKDRFSELFNYDSNSKPRTWTGNEDIEAIINTALSASLRLLSVMTAIQLDDDADSIADTLSSALLGFSDCATYETTLIDPLASSTWEKVSSTNTLKTPIECKALWKLFQEEIKHTINQAKSIAAQTKAIAALENAIAAQTEAIAAQESAEVPSTWLAKRKDVILYRGFHLVFHVNLLIRIVRTT</sequence>
<evidence type="ECO:0000256" key="5">
    <source>
        <dbReference type="ARBA" id="ARBA00022989"/>
    </source>
</evidence>
<feature type="coiled-coil region" evidence="10">
    <location>
        <begin position="655"/>
        <end position="682"/>
    </location>
</feature>
<evidence type="ECO:0000259" key="11">
    <source>
        <dbReference type="PROSITE" id="PS51715"/>
    </source>
</evidence>
<dbReference type="Gene3D" id="3.40.50.300">
    <property type="entry name" value="P-loop containing nucleotide triphosphate hydrolases"/>
    <property type="match status" value="1"/>
</dbReference>
<keyword evidence="6 10" id="KW-0175">Coiled coil</keyword>
<keyword evidence="1" id="KW-0812">Transmembrane</keyword>
<keyword evidence="2" id="KW-0547">Nucleotide-binding</keyword>
<dbReference type="AlphaFoldDB" id="A0A2G5D3R9"/>
<evidence type="ECO:0000313" key="12">
    <source>
        <dbReference type="EMBL" id="PIA38161.1"/>
    </source>
</evidence>
<dbReference type="EMBL" id="KZ305045">
    <property type="protein sequence ID" value="PIA38161.1"/>
    <property type="molecule type" value="Genomic_DNA"/>
</dbReference>
<dbReference type="Pfam" id="PF20428">
    <property type="entry name" value="Sey1_3HB"/>
    <property type="match status" value="1"/>
</dbReference>
<dbReference type="Proteomes" id="UP000230069">
    <property type="component" value="Unassembled WGS sequence"/>
</dbReference>
<evidence type="ECO:0000313" key="13">
    <source>
        <dbReference type="Proteomes" id="UP000230069"/>
    </source>
</evidence>
<evidence type="ECO:0000256" key="1">
    <source>
        <dbReference type="ARBA" id="ARBA00022692"/>
    </source>
</evidence>